<dbReference type="EMBL" id="QBMC01000014">
    <property type="protein sequence ID" value="PZO22081.1"/>
    <property type="molecule type" value="Genomic_DNA"/>
</dbReference>
<protein>
    <submittedName>
        <fullName evidence="1">Uncharacterized protein</fullName>
    </submittedName>
</protein>
<sequence>MPHSLRALCHPFSLLSSIKLTKKLKSSHTDIEEVLAYLTDMFTSLVGTIINEVSSRDIHEMRSEAEFLFGGWSWSKNCFRIWKLSYSKDAEGFIAPEYSGKILTYAFLGNPETLSKTARKNLRENREDNNTEENPLDMEPLSVLIEMSRDPDIREVDGAIQIAKLYKSGTSEFFGLNWPSLEGQPHFQGRSFSAHSKPDVRYYDPDTLTLIEDQLPNIISDDELVEFSQSEDFTFIKDCYQDSSLREDLSEAQRERLIYIFREAAYHKFIDGMGNNKLDEEAL</sequence>
<dbReference type="Proteomes" id="UP000249354">
    <property type="component" value="Unassembled WGS sequence"/>
</dbReference>
<proteinExistence type="predicted"/>
<dbReference type="AlphaFoldDB" id="A0A2W4WD34"/>
<gene>
    <name evidence="1" type="ORF">DCF25_03875</name>
</gene>
<reference evidence="1 2" key="2">
    <citation type="submission" date="2018-06" db="EMBL/GenBank/DDBJ databases">
        <title>Metagenomic assembly of (sub)arctic Cyanobacteria and their associated microbiome from non-axenic cultures.</title>
        <authorList>
            <person name="Baurain D."/>
        </authorList>
    </citation>
    <scope>NUCLEOTIDE SEQUENCE [LARGE SCALE GENOMIC DNA]</scope>
    <source>
        <strain evidence="1">ULC129bin1</strain>
    </source>
</reference>
<accession>A0A2W4WD34</accession>
<evidence type="ECO:0000313" key="1">
    <source>
        <dbReference type="EMBL" id="PZO22081.1"/>
    </source>
</evidence>
<reference evidence="2" key="1">
    <citation type="submission" date="2018-04" db="EMBL/GenBank/DDBJ databases">
        <authorList>
            <person name="Cornet L."/>
        </authorList>
    </citation>
    <scope>NUCLEOTIDE SEQUENCE [LARGE SCALE GENOMIC DNA]</scope>
</reference>
<name>A0A2W4WD34_9CYAN</name>
<comment type="caution">
    <text evidence="1">The sequence shown here is derived from an EMBL/GenBank/DDBJ whole genome shotgun (WGS) entry which is preliminary data.</text>
</comment>
<organism evidence="1 2">
    <name type="scientific">Leptolyngbya foveolarum</name>
    <dbReference type="NCBI Taxonomy" id="47253"/>
    <lineage>
        <taxon>Bacteria</taxon>
        <taxon>Bacillati</taxon>
        <taxon>Cyanobacteriota</taxon>
        <taxon>Cyanophyceae</taxon>
        <taxon>Leptolyngbyales</taxon>
        <taxon>Leptolyngbyaceae</taxon>
        <taxon>Leptolyngbya group</taxon>
        <taxon>Leptolyngbya</taxon>
    </lineage>
</organism>
<evidence type="ECO:0000313" key="2">
    <source>
        <dbReference type="Proteomes" id="UP000249354"/>
    </source>
</evidence>